<reference evidence="1 2" key="1">
    <citation type="submission" date="2019-07" db="EMBL/GenBank/DDBJ databases">
        <authorList>
            <person name="Kim J."/>
        </authorList>
    </citation>
    <scope>NUCLEOTIDE SEQUENCE [LARGE SCALE GENOMIC DNA]</scope>
    <source>
        <strain evidence="1 2">N4</strain>
    </source>
</reference>
<dbReference type="RefSeq" id="WP_144994795.1">
    <property type="nucleotide sequence ID" value="NZ_VNJK01000006.1"/>
</dbReference>
<name>A0A559IEE1_9BACL</name>
<dbReference type="OrthoDB" id="2584319at2"/>
<dbReference type="AlphaFoldDB" id="A0A559IEE1"/>
<gene>
    <name evidence="1" type="ORF">FPZ44_24080</name>
</gene>
<dbReference type="Pfam" id="PF13479">
    <property type="entry name" value="AAA_24"/>
    <property type="match status" value="1"/>
</dbReference>
<protein>
    <submittedName>
        <fullName evidence="1">AAA family ATPase</fullName>
    </submittedName>
</protein>
<keyword evidence="2" id="KW-1185">Reference proteome</keyword>
<sequence>MINVLNIQPNLPKALIYEYIFLVYGVGKAGKSSLFYKLAQTEYIGGLDKALLIAFEKGYKALHGIHAVPVPNDDPEDKRDSWVQFQDLVTQLVEHRKAVSYRMLAFDTLDYMYKYATEYIIKRERIARKDAKIKQINDIPWGQGHAMVEEEVDKQIKRLVNAGYGIFMITHDKEKKIETKSGQSYDKTTVTLPERAKNLFVNMSDFILYISIDKEVVSGNVKETRYIHFRSDGDIEAGSRFENVPNKIEYDVDLMVETFENAVLSSYKNDASAMKKAKVEQEKQLEVRIEEYVSDEVEGAEKTSEQYIEEISLMITKMDAEQQTELKKQFKEANGSINYKKYTEIEQLQRASEIATQILG</sequence>
<evidence type="ECO:0000313" key="1">
    <source>
        <dbReference type="EMBL" id="TVX86027.1"/>
    </source>
</evidence>
<organism evidence="1 2">
    <name type="scientific">Paenibacillus agilis</name>
    <dbReference type="NCBI Taxonomy" id="3020863"/>
    <lineage>
        <taxon>Bacteria</taxon>
        <taxon>Bacillati</taxon>
        <taxon>Bacillota</taxon>
        <taxon>Bacilli</taxon>
        <taxon>Bacillales</taxon>
        <taxon>Paenibacillaceae</taxon>
        <taxon>Paenibacillus</taxon>
    </lineage>
</organism>
<proteinExistence type="predicted"/>
<dbReference type="EMBL" id="VNJK01000006">
    <property type="protein sequence ID" value="TVX86027.1"/>
    <property type="molecule type" value="Genomic_DNA"/>
</dbReference>
<comment type="caution">
    <text evidence="1">The sequence shown here is derived from an EMBL/GenBank/DDBJ whole genome shotgun (WGS) entry which is preliminary data.</text>
</comment>
<dbReference type="Proteomes" id="UP000318102">
    <property type="component" value="Unassembled WGS sequence"/>
</dbReference>
<evidence type="ECO:0000313" key="2">
    <source>
        <dbReference type="Proteomes" id="UP000318102"/>
    </source>
</evidence>
<accession>A0A559IEE1</accession>